<evidence type="ECO:0000313" key="2">
    <source>
        <dbReference type="Proteomes" id="UP001239111"/>
    </source>
</evidence>
<proteinExistence type="predicted"/>
<comment type="caution">
    <text evidence="1">The sequence shown here is derived from an EMBL/GenBank/DDBJ whole genome shotgun (WGS) entry which is preliminary data.</text>
</comment>
<organism evidence="1 2">
    <name type="scientific">Eretmocerus hayati</name>
    <dbReference type="NCBI Taxonomy" id="131215"/>
    <lineage>
        <taxon>Eukaryota</taxon>
        <taxon>Metazoa</taxon>
        <taxon>Ecdysozoa</taxon>
        <taxon>Arthropoda</taxon>
        <taxon>Hexapoda</taxon>
        <taxon>Insecta</taxon>
        <taxon>Pterygota</taxon>
        <taxon>Neoptera</taxon>
        <taxon>Endopterygota</taxon>
        <taxon>Hymenoptera</taxon>
        <taxon>Apocrita</taxon>
        <taxon>Proctotrupomorpha</taxon>
        <taxon>Chalcidoidea</taxon>
        <taxon>Aphelinidae</taxon>
        <taxon>Aphelininae</taxon>
        <taxon>Eretmocerus</taxon>
    </lineage>
</organism>
<sequence>MDRRSCSKNFSYMVDLLSDFLQDLIYWPIYEENQDSMPKYFQYFPKTRVVLDCTEIPIEKPNCLKCRLRLYSHYKGCETVKFLIGVTPCGSICYKSKAYGGRASDKAIFLQSNLLDILDPGRDDIMVDKGFDIDLECLESHIKLIKPPKLGSSAQMSAEDTLYTNRIAAARVHVEGSIQRMKSFQIMKHKIPLLTIPLIDKISIIVAALVNLKNPLLADDK</sequence>
<reference evidence="1" key="1">
    <citation type="submission" date="2023-04" db="EMBL/GenBank/DDBJ databases">
        <title>A chromosome-level genome assembly of the parasitoid wasp Eretmocerus hayati.</title>
        <authorList>
            <person name="Zhong Y."/>
            <person name="Liu S."/>
            <person name="Liu Y."/>
        </authorList>
    </citation>
    <scope>NUCLEOTIDE SEQUENCE</scope>
    <source>
        <strain evidence="1">ZJU_SS_LIU_2023</strain>
    </source>
</reference>
<accession>A0ACC2PS50</accession>
<evidence type="ECO:0000313" key="1">
    <source>
        <dbReference type="EMBL" id="KAJ8686144.1"/>
    </source>
</evidence>
<protein>
    <submittedName>
        <fullName evidence="1">Uncharacterized protein</fullName>
    </submittedName>
</protein>
<dbReference type="EMBL" id="CM056741">
    <property type="protein sequence ID" value="KAJ8686144.1"/>
    <property type="molecule type" value="Genomic_DNA"/>
</dbReference>
<keyword evidence="2" id="KW-1185">Reference proteome</keyword>
<dbReference type="Proteomes" id="UP001239111">
    <property type="component" value="Chromosome 1"/>
</dbReference>
<gene>
    <name evidence="1" type="ORF">QAD02_021938</name>
</gene>
<name>A0ACC2PS50_9HYME</name>